<name>A0A4Y2JB27_ARAVE</name>
<evidence type="ECO:0000313" key="2">
    <source>
        <dbReference type="Proteomes" id="UP000499080"/>
    </source>
</evidence>
<dbReference type="EMBL" id="BGPR01003369">
    <property type="protein sequence ID" value="GBM87260.1"/>
    <property type="molecule type" value="Genomic_DNA"/>
</dbReference>
<accession>A0A4Y2JB27</accession>
<proteinExistence type="predicted"/>
<gene>
    <name evidence="1" type="ORF">AVEN_184797_1</name>
</gene>
<evidence type="ECO:0000313" key="1">
    <source>
        <dbReference type="EMBL" id="GBM87260.1"/>
    </source>
</evidence>
<reference evidence="1 2" key="1">
    <citation type="journal article" date="2019" name="Sci. Rep.">
        <title>Orb-weaving spider Araneus ventricosus genome elucidates the spidroin gene catalogue.</title>
        <authorList>
            <person name="Kono N."/>
            <person name="Nakamura H."/>
            <person name="Ohtoshi R."/>
            <person name="Moran D.A.P."/>
            <person name="Shinohara A."/>
            <person name="Yoshida Y."/>
            <person name="Fujiwara M."/>
            <person name="Mori M."/>
            <person name="Tomita M."/>
            <person name="Arakawa K."/>
        </authorList>
    </citation>
    <scope>NUCLEOTIDE SEQUENCE [LARGE SCALE GENOMIC DNA]</scope>
</reference>
<sequence length="113" mass="13145">MQYQAENNGHTIPEIHNVLTSYQDRTQVLGFQPSAAGPPFPGQFLQEKLVSKENFDFEFECVYKEINNREKTFQIKHRGEYLCPDFPNINIPTFSYPHLANEALLPLNQRCLQ</sequence>
<dbReference type="Proteomes" id="UP000499080">
    <property type="component" value="Unassembled WGS sequence"/>
</dbReference>
<dbReference type="AlphaFoldDB" id="A0A4Y2JB27"/>
<comment type="caution">
    <text evidence="1">The sequence shown here is derived from an EMBL/GenBank/DDBJ whole genome shotgun (WGS) entry which is preliminary data.</text>
</comment>
<protein>
    <submittedName>
        <fullName evidence="1">Uncharacterized protein</fullName>
    </submittedName>
</protein>
<keyword evidence="2" id="KW-1185">Reference proteome</keyword>
<organism evidence="1 2">
    <name type="scientific">Araneus ventricosus</name>
    <name type="common">Orbweaver spider</name>
    <name type="synonym">Epeira ventricosa</name>
    <dbReference type="NCBI Taxonomy" id="182803"/>
    <lineage>
        <taxon>Eukaryota</taxon>
        <taxon>Metazoa</taxon>
        <taxon>Ecdysozoa</taxon>
        <taxon>Arthropoda</taxon>
        <taxon>Chelicerata</taxon>
        <taxon>Arachnida</taxon>
        <taxon>Araneae</taxon>
        <taxon>Araneomorphae</taxon>
        <taxon>Entelegynae</taxon>
        <taxon>Araneoidea</taxon>
        <taxon>Araneidae</taxon>
        <taxon>Araneus</taxon>
    </lineage>
</organism>